<dbReference type="Gene3D" id="1.10.730.10">
    <property type="entry name" value="Isoleucyl-tRNA Synthetase, Domain 1"/>
    <property type="match status" value="1"/>
</dbReference>
<evidence type="ECO:0000313" key="2">
    <source>
        <dbReference type="EMBL" id="KAL3274060.1"/>
    </source>
</evidence>
<dbReference type="InterPro" id="IPR037380">
    <property type="entry name" value="DALRD3"/>
</dbReference>
<feature type="domain" description="DALR anticodon binding" evidence="1">
    <location>
        <begin position="301"/>
        <end position="436"/>
    </location>
</feature>
<dbReference type="InterPro" id="IPR009080">
    <property type="entry name" value="tRNAsynth_Ia_anticodon-bd"/>
</dbReference>
<dbReference type="EMBL" id="JABFTP020000062">
    <property type="protein sequence ID" value="KAL3274060.1"/>
    <property type="molecule type" value="Genomic_DNA"/>
</dbReference>
<name>A0ABD2N5S6_9CUCU</name>
<keyword evidence="3" id="KW-1185">Reference proteome</keyword>
<dbReference type="SMART" id="SM00836">
    <property type="entry name" value="DALR_1"/>
    <property type="match status" value="1"/>
</dbReference>
<dbReference type="Pfam" id="PF05746">
    <property type="entry name" value="DALR_1"/>
    <property type="match status" value="1"/>
</dbReference>
<proteinExistence type="predicted"/>
<dbReference type="PANTHER" id="PTHR16043">
    <property type="entry name" value="DALRD3 PROTEIN"/>
    <property type="match status" value="1"/>
</dbReference>
<sequence length="436" mass="50851">MDQNEENNTNIYVLDNILYDIHLYIRVPVDESNIIRIHSKKLETLGEISFPLNIKNWYRLIDIKVHNAKTILEYASSDVPEQLGESNNAMNIEKLRKESEKWFIKLNRASLDKDSVHIYLERSISFKETIKQSLKLGQEYGAVHRICRLKADINIEEYSDINTNEMTLTNLRMLILQKVIKNLTQFQLNCNNKTEKLVSFNLSVQKRNENEYLCGSVVDTNGTKDVSTLAGDLYKKRATDMRLMAEHKYGLRTKSSESWNQYFKKLGEAAVTVELLQNKPHKNIKITLNDTSSANKGASFIFYNCARLSTLFKEFDKRVVNQVYPELVPLDNIDFSLLNQPEEWELLYVYIMQYPQLIKTCIKDVEKGIANPHYLISFLSNLCSIFSVYYRRIRILVAPKPHLIPTLHARIYLLKSLEQIFHKTLQLLDIDPIKEM</sequence>
<dbReference type="InterPro" id="IPR008909">
    <property type="entry name" value="DALR_anticod-bd"/>
</dbReference>
<evidence type="ECO:0000259" key="1">
    <source>
        <dbReference type="SMART" id="SM00836"/>
    </source>
</evidence>
<evidence type="ECO:0000313" key="3">
    <source>
        <dbReference type="Proteomes" id="UP001516400"/>
    </source>
</evidence>
<protein>
    <recommendedName>
        <fullName evidence="1">DALR anticodon binding domain-containing protein</fullName>
    </recommendedName>
</protein>
<dbReference type="SUPFAM" id="SSF47323">
    <property type="entry name" value="Anticodon-binding domain of a subclass of class I aminoacyl-tRNA synthetases"/>
    <property type="match status" value="1"/>
</dbReference>
<accession>A0ABD2N5S6</accession>
<comment type="caution">
    <text evidence="2">The sequence shown here is derived from an EMBL/GenBank/DDBJ whole genome shotgun (WGS) entry which is preliminary data.</text>
</comment>
<organism evidence="2 3">
    <name type="scientific">Cryptolaemus montrouzieri</name>
    <dbReference type="NCBI Taxonomy" id="559131"/>
    <lineage>
        <taxon>Eukaryota</taxon>
        <taxon>Metazoa</taxon>
        <taxon>Ecdysozoa</taxon>
        <taxon>Arthropoda</taxon>
        <taxon>Hexapoda</taxon>
        <taxon>Insecta</taxon>
        <taxon>Pterygota</taxon>
        <taxon>Neoptera</taxon>
        <taxon>Endopterygota</taxon>
        <taxon>Coleoptera</taxon>
        <taxon>Polyphaga</taxon>
        <taxon>Cucujiformia</taxon>
        <taxon>Coccinelloidea</taxon>
        <taxon>Coccinellidae</taxon>
        <taxon>Scymninae</taxon>
        <taxon>Scymnini</taxon>
        <taxon>Cryptolaemus</taxon>
    </lineage>
</organism>
<dbReference type="AlphaFoldDB" id="A0ABD2N5S6"/>
<dbReference type="Proteomes" id="UP001516400">
    <property type="component" value="Unassembled WGS sequence"/>
</dbReference>
<gene>
    <name evidence="2" type="ORF">HHI36_015479</name>
</gene>
<reference evidence="2 3" key="1">
    <citation type="journal article" date="2021" name="BMC Biol.">
        <title>Horizontally acquired antibacterial genes associated with adaptive radiation of ladybird beetles.</title>
        <authorList>
            <person name="Li H.S."/>
            <person name="Tang X.F."/>
            <person name="Huang Y.H."/>
            <person name="Xu Z.Y."/>
            <person name="Chen M.L."/>
            <person name="Du X.Y."/>
            <person name="Qiu B.Y."/>
            <person name="Chen P.T."/>
            <person name="Zhang W."/>
            <person name="Slipinski A."/>
            <person name="Escalona H.E."/>
            <person name="Waterhouse R.M."/>
            <person name="Zwick A."/>
            <person name="Pang H."/>
        </authorList>
    </citation>
    <scope>NUCLEOTIDE SEQUENCE [LARGE SCALE GENOMIC DNA]</scope>
    <source>
        <strain evidence="2">SYSU2018</strain>
    </source>
</reference>
<dbReference type="PANTHER" id="PTHR16043:SF1">
    <property type="entry name" value="DALR ANTICODON-BINDING DOMAIN-CONTAINING PROTEIN 3"/>
    <property type="match status" value="1"/>
</dbReference>